<feature type="region of interest" description="Disordered" evidence="1">
    <location>
        <begin position="1"/>
        <end position="36"/>
    </location>
</feature>
<name>A0A0A9D9M5_ARUDO</name>
<dbReference type="AlphaFoldDB" id="A0A0A9D9M5"/>
<dbReference type="EMBL" id="GBRH01217453">
    <property type="protein sequence ID" value="JAD80442.1"/>
    <property type="molecule type" value="Transcribed_RNA"/>
</dbReference>
<proteinExistence type="predicted"/>
<protein>
    <submittedName>
        <fullName evidence="2">Uncharacterized protein</fullName>
    </submittedName>
</protein>
<evidence type="ECO:0000256" key="1">
    <source>
        <dbReference type="SAM" id="MobiDB-lite"/>
    </source>
</evidence>
<sequence>MEEQENLRRSPRRRHGHLAPVRGHGVSSPHLGVPLPHPLGGHPLPVVQRLHFHQQVSFCSV</sequence>
<reference evidence="2" key="1">
    <citation type="submission" date="2014-09" db="EMBL/GenBank/DDBJ databases">
        <authorList>
            <person name="Magalhaes I.L.F."/>
            <person name="Oliveira U."/>
            <person name="Santos F.R."/>
            <person name="Vidigal T.H.D.A."/>
            <person name="Brescovit A.D."/>
            <person name="Santos A.J."/>
        </authorList>
    </citation>
    <scope>NUCLEOTIDE SEQUENCE</scope>
    <source>
        <tissue evidence="2">Shoot tissue taken approximately 20 cm above the soil surface</tissue>
    </source>
</reference>
<organism evidence="2">
    <name type="scientific">Arundo donax</name>
    <name type="common">Giant reed</name>
    <name type="synonym">Donax arundinaceus</name>
    <dbReference type="NCBI Taxonomy" id="35708"/>
    <lineage>
        <taxon>Eukaryota</taxon>
        <taxon>Viridiplantae</taxon>
        <taxon>Streptophyta</taxon>
        <taxon>Embryophyta</taxon>
        <taxon>Tracheophyta</taxon>
        <taxon>Spermatophyta</taxon>
        <taxon>Magnoliopsida</taxon>
        <taxon>Liliopsida</taxon>
        <taxon>Poales</taxon>
        <taxon>Poaceae</taxon>
        <taxon>PACMAD clade</taxon>
        <taxon>Arundinoideae</taxon>
        <taxon>Arundineae</taxon>
        <taxon>Arundo</taxon>
    </lineage>
</organism>
<evidence type="ECO:0000313" key="2">
    <source>
        <dbReference type="EMBL" id="JAD80442.1"/>
    </source>
</evidence>
<accession>A0A0A9D9M5</accession>
<reference evidence="2" key="2">
    <citation type="journal article" date="2015" name="Data Brief">
        <title>Shoot transcriptome of the giant reed, Arundo donax.</title>
        <authorList>
            <person name="Barrero R.A."/>
            <person name="Guerrero F.D."/>
            <person name="Moolhuijzen P."/>
            <person name="Goolsby J.A."/>
            <person name="Tidwell J."/>
            <person name="Bellgard S.E."/>
            <person name="Bellgard M.I."/>
        </authorList>
    </citation>
    <scope>NUCLEOTIDE SEQUENCE</scope>
    <source>
        <tissue evidence="2">Shoot tissue taken approximately 20 cm above the soil surface</tissue>
    </source>
</reference>